<dbReference type="AlphaFoldDB" id="A0A9D7K3P6"/>
<evidence type="ECO:0000313" key="2">
    <source>
        <dbReference type="Proteomes" id="UP000886689"/>
    </source>
</evidence>
<organism evidence="1 2">
    <name type="scientific">Candidatus Proximibacter danicus</name>
    <dbReference type="NCBI Taxonomy" id="2954365"/>
    <lineage>
        <taxon>Bacteria</taxon>
        <taxon>Pseudomonadati</taxon>
        <taxon>Pseudomonadota</taxon>
        <taxon>Betaproteobacteria</taxon>
        <taxon>Candidatus Proximibacter</taxon>
    </lineage>
</organism>
<protein>
    <submittedName>
        <fullName evidence="1">Uncharacterized protein</fullName>
    </submittedName>
</protein>
<dbReference type="EMBL" id="JADJUC010000027">
    <property type="protein sequence ID" value="MBK8525166.1"/>
    <property type="molecule type" value="Genomic_DNA"/>
</dbReference>
<name>A0A9D7K3P6_9PROT</name>
<evidence type="ECO:0000313" key="1">
    <source>
        <dbReference type="EMBL" id="MBK8525166.1"/>
    </source>
</evidence>
<sequence length="67" mass="7419">MVIVMETDSGKRIADESFCAYNEEVLNAGWAEVPRIEPRLEEVAVANHGPAEPDIEGFLARLYAAQE</sequence>
<dbReference type="Proteomes" id="UP000886689">
    <property type="component" value="Unassembled WGS sequence"/>
</dbReference>
<gene>
    <name evidence="1" type="ORF">IPL58_14695</name>
</gene>
<proteinExistence type="predicted"/>
<comment type="caution">
    <text evidence="1">The sequence shown here is derived from an EMBL/GenBank/DDBJ whole genome shotgun (WGS) entry which is preliminary data.</text>
</comment>
<accession>A0A9D7K3P6</accession>
<reference evidence="1" key="1">
    <citation type="submission" date="2020-10" db="EMBL/GenBank/DDBJ databases">
        <title>Connecting structure to function with the recovery of over 1000 high-quality activated sludge metagenome-assembled genomes encoding full-length rRNA genes using long-read sequencing.</title>
        <authorList>
            <person name="Singleton C.M."/>
            <person name="Petriglieri F."/>
            <person name="Kristensen J.M."/>
            <person name="Kirkegaard R.H."/>
            <person name="Michaelsen T.Y."/>
            <person name="Andersen M.H."/>
            <person name="Karst S.M."/>
            <person name="Dueholm M.S."/>
            <person name="Nielsen P.H."/>
            <person name="Albertsen M."/>
        </authorList>
    </citation>
    <scope>NUCLEOTIDE SEQUENCE</scope>
    <source>
        <strain evidence="1">Hirt_18-Q3-R61-65_BATAC.395</strain>
    </source>
</reference>